<organism evidence="1 2">
    <name type="scientific">Citricoccus muralis</name>
    <dbReference type="NCBI Taxonomy" id="169134"/>
    <lineage>
        <taxon>Bacteria</taxon>
        <taxon>Bacillati</taxon>
        <taxon>Actinomycetota</taxon>
        <taxon>Actinomycetes</taxon>
        <taxon>Micrococcales</taxon>
        <taxon>Micrococcaceae</taxon>
        <taxon>Citricoccus</taxon>
    </lineage>
</organism>
<dbReference type="OrthoDB" id="4466954at2"/>
<dbReference type="AlphaFoldDB" id="A0A3D9LBT5"/>
<dbReference type="InterPro" id="IPR024006">
    <property type="entry name" value="Alt_signal_exp_actinobact"/>
</dbReference>
<protein>
    <submittedName>
        <fullName evidence="1">Alternate signal-mediated exported protein</fullName>
    </submittedName>
</protein>
<proteinExistence type="predicted"/>
<dbReference type="NCBIfam" id="TIGR04089">
    <property type="entry name" value="exp_by_SipW_III"/>
    <property type="match status" value="1"/>
</dbReference>
<sequence length="178" mass="18366">MKKMTKGAIVTGLGVALLLGGGGTLAVWNADATSQPGSIVAGDLDLAAGEGQWRSNLSGSIQDISAYRVIPGETLTYSQDLDITLLGDEIKATLATDGVTPANGFVPADVNVSEPVLSTGSNVLTEENNGDTVTATTTFQFVDRPDQGRSSVGKTFAFGDVSYVLTQREPNALATSIN</sequence>
<accession>A0A3D9LBT5</accession>
<reference evidence="1 2" key="1">
    <citation type="submission" date="2018-07" db="EMBL/GenBank/DDBJ databases">
        <title>Sequencing the genomes of 1000 actinobacteria strains.</title>
        <authorList>
            <person name="Klenk H.-P."/>
        </authorList>
    </citation>
    <scope>NUCLEOTIDE SEQUENCE [LARGE SCALE GENOMIC DNA]</scope>
    <source>
        <strain evidence="1 2">DSM 14442</strain>
    </source>
</reference>
<dbReference type="EMBL" id="QREH01000001">
    <property type="protein sequence ID" value="REE03715.1"/>
    <property type="molecule type" value="Genomic_DNA"/>
</dbReference>
<name>A0A3D9LBT5_9MICC</name>
<comment type="caution">
    <text evidence="1">The sequence shown here is derived from an EMBL/GenBank/DDBJ whole genome shotgun (WGS) entry which is preliminary data.</text>
</comment>
<gene>
    <name evidence="1" type="ORF">C8E99_1531</name>
</gene>
<dbReference type="Proteomes" id="UP000256727">
    <property type="component" value="Unassembled WGS sequence"/>
</dbReference>
<keyword evidence="2" id="KW-1185">Reference proteome</keyword>
<dbReference type="NCBIfam" id="TIGR04088">
    <property type="entry name" value="cognate_SipW"/>
    <property type="match status" value="1"/>
</dbReference>
<dbReference type="RefSeq" id="WP_115931781.1">
    <property type="nucleotide sequence ID" value="NZ_QREH01000001.1"/>
</dbReference>
<dbReference type="InterPro" id="IPR023833">
    <property type="entry name" value="Signal_pept_SipW-depend-type"/>
</dbReference>
<evidence type="ECO:0000313" key="1">
    <source>
        <dbReference type="EMBL" id="REE03715.1"/>
    </source>
</evidence>
<evidence type="ECO:0000313" key="2">
    <source>
        <dbReference type="Proteomes" id="UP000256727"/>
    </source>
</evidence>